<feature type="transmembrane region" description="Helical" evidence="6">
    <location>
        <begin position="133"/>
        <end position="151"/>
    </location>
</feature>
<dbReference type="EMBL" id="NEXE01000006">
    <property type="protein sequence ID" value="PSN92320.1"/>
    <property type="molecule type" value="Genomic_DNA"/>
</dbReference>
<feature type="transmembrane region" description="Helical" evidence="6">
    <location>
        <begin position="283"/>
        <end position="305"/>
    </location>
</feature>
<organism evidence="8 9">
    <name type="scientific">Candidatus Marsarchaeota G2 archaeon OSP_D</name>
    <dbReference type="NCBI Taxonomy" id="1978157"/>
    <lineage>
        <taxon>Archaea</taxon>
        <taxon>Candidatus Marsarchaeota</taxon>
        <taxon>Candidatus Marsarchaeota group 2</taxon>
    </lineage>
</organism>
<evidence type="ECO:0000256" key="5">
    <source>
        <dbReference type="ARBA" id="ARBA00023136"/>
    </source>
</evidence>
<dbReference type="InterPro" id="IPR056569">
    <property type="entry name" value="ArlJ-like"/>
</dbReference>
<evidence type="ECO:0000313" key="8">
    <source>
        <dbReference type="EMBL" id="PSN92320.1"/>
    </source>
</evidence>
<accession>A0A2R6B122</accession>
<protein>
    <recommendedName>
        <fullName evidence="7">Type II secretion system protein GspF domain-containing protein</fullName>
    </recommendedName>
</protein>
<feature type="transmembrane region" description="Helical" evidence="6">
    <location>
        <begin position="486"/>
        <end position="508"/>
    </location>
</feature>
<reference evidence="8 9" key="1">
    <citation type="submission" date="2017-04" db="EMBL/GenBank/DDBJ databases">
        <title>Novel microbial lineages endemic to geothermal iron-oxide mats fill important gaps in the evolutionary history of Archaea.</title>
        <authorList>
            <person name="Jay Z.J."/>
            <person name="Beam J.P."/>
            <person name="Dlakic M."/>
            <person name="Rusch D.B."/>
            <person name="Kozubal M.A."/>
            <person name="Inskeep W.P."/>
        </authorList>
    </citation>
    <scope>NUCLEOTIDE SEQUENCE [LARGE SCALE GENOMIC DNA]</scope>
    <source>
        <strain evidence="8">OSP_D</strain>
    </source>
</reference>
<feature type="transmembrane region" description="Helical" evidence="6">
    <location>
        <begin position="247"/>
        <end position="271"/>
    </location>
</feature>
<keyword evidence="4 6" id="KW-1133">Transmembrane helix</keyword>
<dbReference type="GO" id="GO:0005886">
    <property type="term" value="C:plasma membrane"/>
    <property type="evidence" value="ECO:0007669"/>
    <property type="project" value="UniProtKB-SubCell"/>
</dbReference>
<feature type="domain" description="Type II secretion system protein GspF" evidence="7">
    <location>
        <begin position="136"/>
        <end position="261"/>
    </location>
</feature>
<feature type="transmembrane region" description="Helical" evidence="6">
    <location>
        <begin position="343"/>
        <end position="364"/>
    </location>
</feature>
<evidence type="ECO:0000256" key="6">
    <source>
        <dbReference type="SAM" id="Phobius"/>
    </source>
</evidence>
<feature type="transmembrane region" description="Helical" evidence="6">
    <location>
        <begin position="317"/>
        <end position="337"/>
    </location>
</feature>
<name>A0A2R6B122_9ARCH</name>
<feature type="transmembrane region" description="Helical" evidence="6">
    <location>
        <begin position="94"/>
        <end position="113"/>
    </location>
</feature>
<dbReference type="AlphaFoldDB" id="A0A2R6B122"/>
<comment type="caution">
    <text evidence="8">The sequence shown here is derived from an EMBL/GenBank/DDBJ whole genome shotgun (WGS) entry which is preliminary data.</text>
</comment>
<feature type="transmembrane region" description="Helical" evidence="6">
    <location>
        <begin position="528"/>
        <end position="546"/>
    </location>
</feature>
<keyword evidence="2" id="KW-1003">Cell membrane</keyword>
<evidence type="ECO:0000259" key="7">
    <source>
        <dbReference type="Pfam" id="PF00482"/>
    </source>
</evidence>
<dbReference type="PANTHER" id="PTHR35402">
    <property type="entry name" value="INTEGRAL MEMBRANE PROTEIN-RELATED"/>
    <property type="match status" value="1"/>
</dbReference>
<dbReference type="InterPro" id="IPR018076">
    <property type="entry name" value="T2SS_GspF_dom"/>
</dbReference>
<keyword evidence="5 6" id="KW-0472">Membrane</keyword>
<sequence>MVFKLPKKKPKADKTAEAVLHYTFTETMATFAFRHFGKISQRMLTFMPDSQSLFLKSGLNYTPEVFYSLVILSSLLTLPISAVTILLIVLNHRLLVLFPLILLPLIVFGFGLLYPRSAASSRAGSLDNELPFVVGYVAVLASGGISPIMTLKRLANVKLYPKAAIEAKRILMDVEVFALDPISALEKAARYNPNKAFADFFGGYTSVLKTGGDVVDYMQNKIRDVFAYRALKARTAADTIGTFAESYISIAVILGIGLFVLFAVQTILGSAAGGGGGGGVQKIILLTTVFNPLVAAAFIFITHSTQPKEPFNYYKPYVFFGIGLVTVPIILLVPPIIHLSIPFVYRLAAALTVCTIPGAAVSIVDSRAKRSVERLLPSFIRDIAEVRKTGLAPEKSIEELSSRNYGGLTPVVKSMASQISWGVPLRQVMTNIIEQTRSWITQTTMFLLSEVIDVGGGTPEMLGNLADFVEKIFQIEQDKRNQLRPYIFIPYFGAIMIVVTTVLMVYFLTSPIVSGGGFNPFASSLSNISGVTNTMLAGAIFTSWIMGFVSGKMGEGSVAAGLKHASLLAAVSGIVIYVATIFFHIAGV</sequence>
<gene>
    <name evidence="8" type="ORF">B9Q03_01435</name>
</gene>
<comment type="subcellular location">
    <subcellularLocation>
        <location evidence="1">Cell membrane</location>
        <topology evidence="1">Multi-pass membrane protein</topology>
    </subcellularLocation>
</comment>
<evidence type="ECO:0000256" key="3">
    <source>
        <dbReference type="ARBA" id="ARBA00022692"/>
    </source>
</evidence>
<evidence type="ECO:0000256" key="1">
    <source>
        <dbReference type="ARBA" id="ARBA00004651"/>
    </source>
</evidence>
<dbReference type="PANTHER" id="PTHR35402:SF1">
    <property type="entry name" value="TYPE II SECRETION SYSTEM PROTEIN GSPF DOMAIN-CONTAINING PROTEIN"/>
    <property type="match status" value="1"/>
</dbReference>
<feature type="transmembrane region" description="Helical" evidence="6">
    <location>
        <begin position="567"/>
        <end position="586"/>
    </location>
</feature>
<dbReference type="Proteomes" id="UP000240322">
    <property type="component" value="Unassembled WGS sequence"/>
</dbReference>
<keyword evidence="3 6" id="KW-0812">Transmembrane</keyword>
<dbReference type="Pfam" id="PF00482">
    <property type="entry name" value="T2SSF"/>
    <property type="match status" value="2"/>
</dbReference>
<proteinExistence type="predicted"/>
<evidence type="ECO:0000313" key="9">
    <source>
        <dbReference type="Proteomes" id="UP000240322"/>
    </source>
</evidence>
<feature type="transmembrane region" description="Helical" evidence="6">
    <location>
        <begin position="65"/>
        <end position="87"/>
    </location>
</feature>
<evidence type="ECO:0000256" key="2">
    <source>
        <dbReference type="ARBA" id="ARBA00022475"/>
    </source>
</evidence>
<evidence type="ECO:0000256" key="4">
    <source>
        <dbReference type="ARBA" id="ARBA00022989"/>
    </source>
</evidence>
<feature type="domain" description="Type II secretion system protein GspF" evidence="7">
    <location>
        <begin position="379"/>
        <end position="505"/>
    </location>
</feature>